<dbReference type="InterPro" id="IPR022258">
    <property type="entry name" value="Flagellar_operon_YvyF"/>
</dbReference>
<sequence length="144" mass="17045">MNELENCPNCGKLFIRALRGVCNNCFSEVENKFKTVHNFIRRRENRMATVDEVHEATEVKKDLIYQFIREGRILLAQFPNLGFPCEKCGTFIKEGRICESCRKELRSGLDQLSKESAFQDRQKQREREKIQTYHSLEDRIKRGR</sequence>
<reference evidence="2 3" key="1">
    <citation type="submission" date="2021-06" db="EMBL/GenBank/DDBJ databases">
        <title>Bacillus sp. RD4P76, an endophyte from a halophyte.</title>
        <authorList>
            <person name="Sun J.-Q."/>
        </authorList>
    </citation>
    <scope>NUCLEOTIDE SEQUENCE [LARGE SCALE GENOMIC DNA]</scope>
    <source>
        <strain evidence="2 3">CGMCC 1.15917</strain>
    </source>
</reference>
<evidence type="ECO:0008006" key="4">
    <source>
        <dbReference type="Google" id="ProtNLM"/>
    </source>
</evidence>
<organism evidence="2 3">
    <name type="scientific">Evansella tamaricis</name>
    <dbReference type="NCBI Taxonomy" id="2069301"/>
    <lineage>
        <taxon>Bacteria</taxon>
        <taxon>Bacillati</taxon>
        <taxon>Bacillota</taxon>
        <taxon>Bacilli</taxon>
        <taxon>Bacillales</taxon>
        <taxon>Bacillaceae</taxon>
        <taxon>Evansella</taxon>
    </lineage>
</organism>
<feature type="region of interest" description="Disordered" evidence="1">
    <location>
        <begin position="116"/>
        <end position="144"/>
    </location>
</feature>
<accession>A0ABS6JE41</accession>
<protein>
    <recommendedName>
        <fullName evidence="4">Flagellar protein</fullName>
    </recommendedName>
</protein>
<dbReference type="EMBL" id="JAHQCS010000083">
    <property type="protein sequence ID" value="MBU9711768.1"/>
    <property type="molecule type" value="Genomic_DNA"/>
</dbReference>
<dbReference type="RefSeq" id="WP_217065809.1">
    <property type="nucleotide sequence ID" value="NZ_JAHQCS010000083.1"/>
</dbReference>
<evidence type="ECO:0000256" key="1">
    <source>
        <dbReference type="SAM" id="MobiDB-lite"/>
    </source>
</evidence>
<comment type="caution">
    <text evidence="2">The sequence shown here is derived from an EMBL/GenBank/DDBJ whole genome shotgun (WGS) entry which is preliminary data.</text>
</comment>
<feature type="compositionally biased region" description="Basic and acidic residues" evidence="1">
    <location>
        <begin position="117"/>
        <end position="144"/>
    </location>
</feature>
<dbReference type="NCBIfam" id="TIGR03826">
    <property type="entry name" value="YvyF"/>
    <property type="match status" value="1"/>
</dbReference>
<keyword evidence="3" id="KW-1185">Reference proteome</keyword>
<dbReference type="Proteomes" id="UP000784880">
    <property type="component" value="Unassembled WGS sequence"/>
</dbReference>
<proteinExistence type="predicted"/>
<evidence type="ECO:0000313" key="3">
    <source>
        <dbReference type="Proteomes" id="UP000784880"/>
    </source>
</evidence>
<gene>
    <name evidence="2" type="ORF">KS419_08470</name>
</gene>
<name>A0ABS6JE41_9BACI</name>
<evidence type="ECO:0000313" key="2">
    <source>
        <dbReference type="EMBL" id="MBU9711768.1"/>
    </source>
</evidence>